<evidence type="ECO:0000256" key="4">
    <source>
        <dbReference type="ARBA" id="ARBA00022679"/>
    </source>
</evidence>
<dbReference type="PANTHER" id="PTHR43304:SF1">
    <property type="entry name" value="PAC DOMAIN-CONTAINING PROTEIN"/>
    <property type="match status" value="1"/>
</dbReference>
<dbReference type="InterPro" id="IPR013656">
    <property type="entry name" value="PAS_4"/>
</dbReference>
<name>A0ABR7QRT6_9FLAO</name>
<evidence type="ECO:0000259" key="8">
    <source>
        <dbReference type="PROSITE" id="PS50112"/>
    </source>
</evidence>
<dbReference type="Proteomes" id="UP000618952">
    <property type="component" value="Unassembled WGS sequence"/>
</dbReference>
<keyword evidence="6" id="KW-0175">Coiled coil</keyword>
<dbReference type="Gene3D" id="1.10.287.130">
    <property type="match status" value="1"/>
</dbReference>
<comment type="caution">
    <text evidence="10">The sequence shown here is derived from an EMBL/GenBank/DDBJ whole genome shotgun (WGS) entry which is preliminary data.</text>
</comment>
<dbReference type="SMART" id="SM00387">
    <property type="entry name" value="HATPase_c"/>
    <property type="match status" value="1"/>
</dbReference>
<accession>A0ABR7QRT6</accession>
<dbReference type="InterPro" id="IPR036097">
    <property type="entry name" value="HisK_dim/P_sf"/>
</dbReference>
<dbReference type="PRINTS" id="PR00344">
    <property type="entry name" value="BCTRLSENSOR"/>
</dbReference>
<feature type="domain" description="PAC" evidence="9">
    <location>
        <begin position="516"/>
        <end position="571"/>
    </location>
</feature>
<keyword evidence="5" id="KW-0418">Kinase</keyword>
<dbReference type="InterPro" id="IPR005467">
    <property type="entry name" value="His_kinase_dom"/>
</dbReference>
<evidence type="ECO:0000313" key="10">
    <source>
        <dbReference type="EMBL" id="MBC8769774.1"/>
    </source>
</evidence>
<evidence type="ECO:0000256" key="5">
    <source>
        <dbReference type="ARBA" id="ARBA00022777"/>
    </source>
</evidence>
<evidence type="ECO:0000259" key="7">
    <source>
        <dbReference type="PROSITE" id="PS50109"/>
    </source>
</evidence>
<dbReference type="PROSITE" id="PS50112">
    <property type="entry name" value="PAS"/>
    <property type="match status" value="1"/>
</dbReference>
<reference evidence="10 11" key="1">
    <citation type="submission" date="2020-08" db="EMBL/GenBank/DDBJ databases">
        <title>Arenibacter gaetbuli sp. nov., isolated from a sand dune.</title>
        <authorList>
            <person name="Park S."/>
            <person name="Yoon J.-H."/>
        </authorList>
    </citation>
    <scope>NUCLEOTIDE SEQUENCE [LARGE SCALE GENOMIC DNA]</scope>
    <source>
        <strain evidence="10 11">BSSL-BM3</strain>
    </source>
</reference>
<dbReference type="Pfam" id="PF08448">
    <property type="entry name" value="PAS_4"/>
    <property type="match status" value="2"/>
</dbReference>
<dbReference type="NCBIfam" id="TIGR00229">
    <property type="entry name" value="sensory_box"/>
    <property type="match status" value="1"/>
</dbReference>
<proteinExistence type="predicted"/>
<dbReference type="EC" id="2.7.13.3" evidence="2"/>
<dbReference type="InterPro" id="IPR052162">
    <property type="entry name" value="Sensor_kinase/Photoreceptor"/>
</dbReference>
<gene>
    <name evidence="10" type="ORF">H4O18_17375</name>
</gene>
<evidence type="ECO:0000256" key="2">
    <source>
        <dbReference type="ARBA" id="ARBA00012438"/>
    </source>
</evidence>
<comment type="catalytic activity">
    <reaction evidence="1">
        <text>ATP + protein L-histidine = ADP + protein N-phospho-L-histidine.</text>
        <dbReference type="EC" id="2.7.13.3"/>
    </reaction>
</comment>
<dbReference type="InterPro" id="IPR004358">
    <property type="entry name" value="Sig_transdc_His_kin-like_C"/>
</dbReference>
<organism evidence="10 11">
    <name type="scientific">Arenibacter arenosicollis</name>
    <dbReference type="NCBI Taxonomy" id="2762274"/>
    <lineage>
        <taxon>Bacteria</taxon>
        <taxon>Pseudomonadati</taxon>
        <taxon>Bacteroidota</taxon>
        <taxon>Flavobacteriia</taxon>
        <taxon>Flavobacteriales</taxon>
        <taxon>Flavobacteriaceae</taxon>
        <taxon>Arenibacter</taxon>
    </lineage>
</organism>
<dbReference type="Gene3D" id="3.30.565.10">
    <property type="entry name" value="Histidine kinase-like ATPase, C-terminal domain"/>
    <property type="match status" value="1"/>
</dbReference>
<feature type="coiled-coil region" evidence="6">
    <location>
        <begin position="569"/>
        <end position="596"/>
    </location>
</feature>
<dbReference type="PROSITE" id="PS50113">
    <property type="entry name" value="PAC"/>
    <property type="match status" value="1"/>
</dbReference>
<sequence>MSIDINSSIPKFLQGGGKMGQIIYEKDWTSHSLGKPENWPMSLKISISNILKTAFPKFIYWGRDLICFYNDAFRPSLGKDGKHPSILGEKAEVAWPETWEIIKPLIDQVLKTGKPTWNKNQLIPIYRNGKMENVYWTFSYSALLADDENIKGVMVTCTETTEEILNLQRLEESEDLLKFAIDAAELGTWDYNPHTNRFNGNDRLKSWFGISTEDEIELTLATEAMVPRDRDRVTQAIKRALEGVNGGKYDITYSIENKKTHEIKIVRALGRAWFNGSGEAYRFNGTLHDVTEQEKSAEKLRMANQQIKNEKDRFKNIIHNAPVGIAIFKGEQCIVEMANPFILAILDKTSEELEGQPLYEVLPEIENGVSPLFEEVLKNRESVLGTELILPIKRKGKIVNAYFNFILHPLNKHSDDVLEVMFITNEVTDYVVARNILEENESQFKNLVLQSPIAMAILRGENLVIEMANNKLLNHFWKRSWDNVIGKRLIEVFPELEGQEYVGQITKVLRTGQTVQKQESKAIVVKDNETFEFYVDYIYLPLREVDGSISGVMLTVTDVTDQFLAKEKLVNFSKEMEELVKERTELLRKANDKLHQSVKKLEYANAELESFTYVSSHDLQEPLRKIQVYTSRILEQEQDNLSKTCKNYFEKISVSASRMRILIDDLLTFSLLEENQMEFEPTELNEVFNQVVENLSSRIENSGAKVSSSSLPKVQAIPFQMRQVFSNLLGNALKFSKENIPPVINISTETAKLTDLEGLSLNKNNAYHKIIIEDNGIGFEEEQAEKIFEVFKRLHDKSEYEGTGMGLSIVKKIILNHNGAIEATGTDGQGAIFTIYLPQ</sequence>
<keyword evidence="3" id="KW-0597">Phosphoprotein</keyword>
<dbReference type="Pfam" id="PF00512">
    <property type="entry name" value="HisKA"/>
    <property type="match status" value="1"/>
</dbReference>
<dbReference type="SUPFAM" id="SSF55874">
    <property type="entry name" value="ATPase domain of HSP90 chaperone/DNA topoisomerase II/histidine kinase"/>
    <property type="match status" value="1"/>
</dbReference>
<dbReference type="InterPro" id="IPR035965">
    <property type="entry name" value="PAS-like_dom_sf"/>
</dbReference>
<evidence type="ECO:0000256" key="6">
    <source>
        <dbReference type="SAM" id="Coils"/>
    </source>
</evidence>
<dbReference type="InterPro" id="IPR000700">
    <property type="entry name" value="PAS-assoc_C"/>
</dbReference>
<dbReference type="InterPro" id="IPR003661">
    <property type="entry name" value="HisK_dim/P_dom"/>
</dbReference>
<dbReference type="Gene3D" id="3.30.450.20">
    <property type="entry name" value="PAS domain"/>
    <property type="match status" value="4"/>
</dbReference>
<protein>
    <recommendedName>
        <fullName evidence="2">histidine kinase</fullName>
        <ecNumber evidence="2">2.7.13.3</ecNumber>
    </recommendedName>
</protein>
<evidence type="ECO:0000256" key="3">
    <source>
        <dbReference type="ARBA" id="ARBA00022553"/>
    </source>
</evidence>
<dbReference type="PANTHER" id="PTHR43304">
    <property type="entry name" value="PHYTOCHROME-LIKE PROTEIN CPH1"/>
    <property type="match status" value="1"/>
</dbReference>
<feature type="domain" description="PAS" evidence="8">
    <location>
        <begin position="173"/>
        <end position="244"/>
    </location>
</feature>
<feature type="domain" description="Histidine kinase" evidence="7">
    <location>
        <begin position="614"/>
        <end position="839"/>
    </location>
</feature>
<dbReference type="Pfam" id="PF02518">
    <property type="entry name" value="HATPase_c"/>
    <property type="match status" value="1"/>
</dbReference>
<evidence type="ECO:0000259" key="9">
    <source>
        <dbReference type="PROSITE" id="PS50113"/>
    </source>
</evidence>
<dbReference type="InterPro" id="IPR000014">
    <property type="entry name" value="PAS"/>
</dbReference>
<dbReference type="SMART" id="SM00388">
    <property type="entry name" value="HisKA"/>
    <property type="match status" value="1"/>
</dbReference>
<dbReference type="SUPFAM" id="SSF55785">
    <property type="entry name" value="PYP-like sensor domain (PAS domain)"/>
    <property type="match status" value="3"/>
</dbReference>
<dbReference type="EMBL" id="JACLHY010000022">
    <property type="protein sequence ID" value="MBC8769774.1"/>
    <property type="molecule type" value="Genomic_DNA"/>
</dbReference>
<evidence type="ECO:0000313" key="11">
    <source>
        <dbReference type="Proteomes" id="UP000618952"/>
    </source>
</evidence>
<feature type="coiled-coil region" evidence="6">
    <location>
        <begin position="290"/>
        <end position="317"/>
    </location>
</feature>
<dbReference type="SMART" id="SM00091">
    <property type="entry name" value="PAS"/>
    <property type="match status" value="3"/>
</dbReference>
<keyword evidence="11" id="KW-1185">Reference proteome</keyword>
<dbReference type="InterPro" id="IPR013655">
    <property type="entry name" value="PAS_fold_3"/>
</dbReference>
<dbReference type="PROSITE" id="PS50109">
    <property type="entry name" value="HIS_KIN"/>
    <property type="match status" value="1"/>
</dbReference>
<dbReference type="Pfam" id="PF08447">
    <property type="entry name" value="PAS_3"/>
    <property type="match status" value="1"/>
</dbReference>
<keyword evidence="4" id="KW-0808">Transferase</keyword>
<dbReference type="RefSeq" id="WP_187586945.1">
    <property type="nucleotide sequence ID" value="NZ_JACLHY010000022.1"/>
</dbReference>
<dbReference type="InterPro" id="IPR003594">
    <property type="entry name" value="HATPase_dom"/>
</dbReference>
<evidence type="ECO:0000256" key="1">
    <source>
        <dbReference type="ARBA" id="ARBA00000085"/>
    </source>
</evidence>
<dbReference type="InterPro" id="IPR036890">
    <property type="entry name" value="HATPase_C_sf"/>
</dbReference>
<dbReference type="SUPFAM" id="SSF47384">
    <property type="entry name" value="Homodimeric domain of signal transducing histidine kinase"/>
    <property type="match status" value="1"/>
</dbReference>
<dbReference type="CDD" id="cd00082">
    <property type="entry name" value="HisKA"/>
    <property type="match status" value="1"/>
</dbReference>